<feature type="non-terminal residue" evidence="4">
    <location>
        <position position="137"/>
    </location>
</feature>
<keyword evidence="2" id="KW-0645">Protease</keyword>
<dbReference type="SUPFAM" id="SSF52129">
    <property type="entry name" value="Caspase-like"/>
    <property type="match status" value="1"/>
</dbReference>
<gene>
    <name evidence="4" type="ORF">GYMLUDRAFT_102348</name>
</gene>
<dbReference type="GO" id="GO:0004197">
    <property type="term" value="F:cysteine-type endopeptidase activity"/>
    <property type="evidence" value="ECO:0007669"/>
    <property type="project" value="InterPro"/>
</dbReference>
<keyword evidence="1" id="KW-0053">Apoptosis</keyword>
<evidence type="ECO:0000256" key="1">
    <source>
        <dbReference type="ARBA" id="ARBA00022703"/>
    </source>
</evidence>
<feature type="domain" description="Peptidase C14 caspase" evidence="3">
    <location>
        <begin position="1"/>
        <end position="93"/>
    </location>
</feature>
<sequence>FALVIGINKYASSSFPELAGCEEDVQAIVTLLVNKLGVPSENVSTLTGKEATRENIISQLISLASENHAAKPGAAFFIHYSGHSGKYESAPGLVKTSHHSMLAPYDFDPDKSESSGIPFSLLSAYLMKLRAAKGNNI</sequence>
<proteinExistence type="predicted"/>
<dbReference type="InterPro" id="IPR029030">
    <property type="entry name" value="Caspase-like_dom_sf"/>
</dbReference>
<evidence type="ECO:0000256" key="2">
    <source>
        <dbReference type="ARBA" id="ARBA00022807"/>
    </source>
</evidence>
<dbReference type="GO" id="GO:0006508">
    <property type="term" value="P:proteolysis"/>
    <property type="evidence" value="ECO:0007669"/>
    <property type="project" value="InterPro"/>
</dbReference>
<dbReference type="GO" id="GO:0006915">
    <property type="term" value="P:apoptotic process"/>
    <property type="evidence" value="ECO:0007669"/>
    <property type="project" value="UniProtKB-KW"/>
</dbReference>
<evidence type="ECO:0000313" key="5">
    <source>
        <dbReference type="Proteomes" id="UP000053593"/>
    </source>
</evidence>
<dbReference type="OrthoDB" id="10255174at2759"/>
<dbReference type="AlphaFoldDB" id="A0A0D0C3F9"/>
<name>A0A0D0C3F9_9AGAR</name>
<dbReference type="Proteomes" id="UP000053593">
    <property type="component" value="Unassembled WGS sequence"/>
</dbReference>
<evidence type="ECO:0000313" key="4">
    <source>
        <dbReference type="EMBL" id="KIK52357.1"/>
    </source>
</evidence>
<dbReference type="EMBL" id="KN834844">
    <property type="protein sequence ID" value="KIK52357.1"/>
    <property type="molecule type" value="Genomic_DNA"/>
</dbReference>
<feature type="non-terminal residue" evidence="4">
    <location>
        <position position="1"/>
    </location>
</feature>
<accession>A0A0D0C3F9</accession>
<keyword evidence="5" id="KW-1185">Reference proteome</keyword>
<protein>
    <recommendedName>
        <fullName evidence="3">Peptidase C14 caspase domain-containing protein</fullName>
    </recommendedName>
</protein>
<keyword evidence="2" id="KW-0378">Hydrolase</keyword>
<dbReference type="HOGENOM" id="CLU_094659_1_0_1"/>
<dbReference type="InterPro" id="IPR011600">
    <property type="entry name" value="Pept_C14_caspase"/>
</dbReference>
<dbReference type="Gene3D" id="3.40.50.1460">
    <property type="match status" value="1"/>
</dbReference>
<reference evidence="4 5" key="1">
    <citation type="submission" date="2014-04" db="EMBL/GenBank/DDBJ databases">
        <title>Evolutionary Origins and Diversification of the Mycorrhizal Mutualists.</title>
        <authorList>
            <consortium name="DOE Joint Genome Institute"/>
            <consortium name="Mycorrhizal Genomics Consortium"/>
            <person name="Kohler A."/>
            <person name="Kuo A."/>
            <person name="Nagy L.G."/>
            <person name="Floudas D."/>
            <person name="Copeland A."/>
            <person name="Barry K.W."/>
            <person name="Cichocki N."/>
            <person name="Veneault-Fourrey C."/>
            <person name="LaButti K."/>
            <person name="Lindquist E.A."/>
            <person name="Lipzen A."/>
            <person name="Lundell T."/>
            <person name="Morin E."/>
            <person name="Murat C."/>
            <person name="Riley R."/>
            <person name="Ohm R."/>
            <person name="Sun H."/>
            <person name="Tunlid A."/>
            <person name="Henrissat B."/>
            <person name="Grigoriev I.V."/>
            <person name="Hibbett D.S."/>
            <person name="Martin F."/>
        </authorList>
    </citation>
    <scope>NUCLEOTIDE SEQUENCE [LARGE SCALE GENOMIC DNA]</scope>
    <source>
        <strain evidence="4 5">FD-317 M1</strain>
    </source>
</reference>
<dbReference type="Pfam" id="PF00656">
    <property type="entry name" value="Peptidase_C14"/>
    <property type="match status" value="1"/>
</dbReference>
<organism evidence="4 5">
    <name type="scientific">Collybiopsis luxurians FD-317 M1</name>
    <dbReference type="NCBI Taxonomy" id="944289"/>
    <lineage>
        <taxon>Eukaryota</taxon>
        <taxon>Fungi</taxon>
        <taxon>Dikarya</taxon>
        <taxon>Basidiomycota</taxon>
        <taxon>Agaricomycotina</taxon>
        <taxon>Agaricomycetes</taxon>
        <taxon>Agaricomycetidae</taxon>
        <taxon>Agaricales</taxon>
        <taxon>Marasmiineae</taxon>
        <taxon>Omphalotaceae</taxon>
        <taxon>Collybiopsis</taxon>
        <taxon>Collybiopsis luxurians</taxon>
    </lineage>
</organism>
<keyword evidence="2" id="KW-0788">Thiol protease</keyword>
<evidence type="ECO:0000259" key="3">
    <source>
        <dbReference type="Pfam" id="PF00656"/>
    </source>
</evidence>